<evidence type="ECO:0000313" key="2">
    <source>
        <dbReference type="Proteomes" id="UP000247459"/>
    </source>
</evidence>
<dbReference type="EMBL" id="PRLG01000014">
    <property type="protein sequence ID" value="PYY29918.1"/>
    <property type="molecule type" value="Genomic_DNA"/>
</dbReference>
<comment type="caution">
    <text evidence="1">The sequence shown here is derived from an EMBL/GenBank/DDBJ whole genome shotgun (WGS) entry which is preliminary data.</text>
</comment>
<reference evidence="1 2" key="1">
    <citation type="submission" date="2018-01" db="EMBL/GenBank/DDBJ databases">
        <title>Genome sequence of the PGP bacterium Paenibacillus illinoisensis E3.</title>
        <authorList>
            <person name="Rolli E."/>
            <person name="Marasco R."/>
            <person name="Bessem C."/>
            <person name="Michoud G."/>
            <person name="Gaiarsa S."/>
            <person name="Borin S."/>
            <person name="Daffonchio D."/>
        </authorList>
    </citation>
    <scope>NUCLEOTIDE SEQUENCE [LARGE SCALE GENOMIC DNA]</scope>
    <source>
        <strain evidence="1 2">E3</strain>
    </source>
</reference>
<accession>A0A2W0CQK9</accession>
<proteinExistence type="predicted"/>
<dbReference type="AlphaFoldDB" id="A0A2W0CQK9"/>
<name>A0A2W0CQK9_9BACL</name>
<organism evidence="1 2">
    <name type="scientific">Paenibacillus illinoisensis</name>
    <dbReference type="NCBI Taxonomy" id="59845"/>
    <lineage>
        <taxon>Bacteria</taxon>
        <taxon>Bacillati</taxon>
        <taxon>Bacillota</taxon>
        <taxon>Bacilli</taxon>
        <taxon>Bacillales</taxon>
        <taxon>Paenibacillaceae</taxon>
        <taxon>Paenibacillus</taxon>
    </lineage>
</organism>
<evidence type="ECO:0000313" key="1">
    <source>
        <dbReference type="EMBL" id="PYY29918.1"/>
    </source>
</evidence>
<gene>
    <name evidence="1" type="ORF">PIL02S_01841</name>
</gene>
<protein>
    <submittedName>
        <fullName evidence="1">Uncharacterized protein</fullName>
    </submittedName>
</protein>
<dbReference type="Proteomes" id="UP000247459">
    <property type="component" value="Unassembled WGS sequence"/>
</dbReference>
<sequence length="34" mass="3914">MNDGRVQSSTSEQVEIFKIHVGIDYLLFMIEQVS</sequence>